<name>A0A0B7H0Q2_9FLAO</name>
<dbReference type="InterPro" id="IPR019238">
    <property type="entry name" value="AbiEi_2"/>
</dbReference>
<dbReference type="SUPFAM" id="SSF46785">
    <property type="entry name" value="Winged helix' DNA-binding domain"/>
    <property type="match status" value="1"/>
</dbReference>
<dbReference type="Pfam" id="PF09952">
    <property type="entry name" value="AbiEi_2"/>
    <property type="match status" value="1"/>
</dbReference>
<dbReference type="Proteomes" id="UP000044026">
    <property type="component" value="Unassembled WGS sequence"/>
</dbReference>
<organism evidence="1 2">
    <name type="scientific">Capnocytophaga canimorsus</name>
    <dbReference type="NCBI Taxonomy" id="28188"/>
    <lineage>
        <taxon>Bacteria</taxon>
        <taxon>Pseudomonadati</taxon>
        <taxon>Bacteroidota</taxon>
        <taxon>Flavobacteriia</taxon>
        <taxon>Flavobacteriales</taxon>
        <taxon>Flavobacteriaceae</taxon>
        <taxon>Capnocytophaga</taxon>
    </lineage>
</organism>
<proteinExistence type="predicted"/>
<sequence>MFIVTEHIILLNKMYKDTDFIYEAIANLEEYTGLKISVETSRKEYDAVLDINGEIFYVEAKPSARNSNIGIILDQISQYDKSKSWILIADYLAKDVADRLQQQHSNYLDSAGNAFIKSNNLFIIVEGKKKETTEKKNQSRAFQEVGLKLLLLLISDQESLQLSYRALAEKTKISLGSVSNIFQELEDGGFILKIKRKRVLKNIDTLLERWVIAYNEILKPRVLRKKYRLANKNFDLNSSDIERLGFFWGGESAAGSITNYLKSSNHTIYYDGELSTLVKELKMIPDANGNIEVYNTFWTEDLQLKYPNTAPPLVVYADLMGTNSSRNIEAAKMILENGL</sequence>
<protein>
    <recommendedName>
        <fullName evidence="3">HTH crp-type domain-containing protein</fullName>
    </recommendedName>
</protein>
<evidence type="ECO:0000313" key="1">
    <source>
        <dbReference type="EMBL" id="CEN32980.1"/>
    </source>
</evidence>
<dbReference type="InterPro" id="IPR036390">
    <property type="entry name" value="WH_DNA-bd_sf"/>
</dbReference>
<evidence type="ECO:0008006" key="3">
    <source>
        <dbReference type="Google" id="ProtNLM"/>
    </source>
</evidence>
<accession>A0A0B7H0Q2</accession>
<dbReference type="EMBL" id="CDOE01000024">
    <property type="protein sequence ID" value="CEN32980.1"/>
    <property type="molecule type" value="Genomic_DNA"/>
</dbReference>
<reference evidence="1 2" key="1">
    <citation type="submission" date="2015-01" db="EMBL/GenBank/DDBJ databases">
        <authorList>
            <person name="Xiang T."/>
            <person name="Song Y."/>
            <person name="Huang L."/>
            <person name="Wang B."/>
            <person name="Wu P."/>
        </authorList>
    </citation>
    <scope>NUCLEOTIDE SEQUENCE [LARGE SCALE GENOMIC DNA]</scope>
    <source>
        <strain evidence="1 2">Cc12</strain>
    </source>
</reference>
<dbReference type="AlphaFoldDB" id="A0A0B7H0Q2"/>
<gene>
    <name evidence="1" type="ORF">CCAN12_300001</name>
</gene>
<evidence type="ECO:0000313" key="2">
    <source>
        <dbReference type="Proteomes" id="UP000044026"/>
    </source>
</evidence>